<dbReference type="InterPro" id="IPR040239">
    <property type="entry name" value="HcpB-like"/>
</dbReference>
<evidence type="ECO:0000256" key="8">
    <source>
        <dbReference type="SAM" id="Phobius"/>
    </source>
</evidence>
<comment type="similarity">
    <text evidence="3">Belongs to the hcp beta-lactamase family.</text>
</comment>
<dbReference type="GO" id="GO:0016757">
    <property type="term" value="F:glycosyltransferase activity"/>
    <property type="evidence" value="ECO:0007669"/>
    <property type="project" value="UniProtKB-KW"/>
</dbReference>
<comment type="caution">
    <text evidence="9">The sequence shown here is derived from an EMBL/GenBank/DDBJ whole genome shotgun (WGS) entry which is preliminary data.</text>
</comment>
<evidence type="ECO:0000313" key="10">
    <source>
        <dbReference type="Proteomes" id="UP001353858"/>
    </source>
</evidence>
<dbReference type="InterPro" id="IPR006597">
    <property type="entry name" value="Sel1-like"/>
</dbReference>
<name>A0AAN7QHT1_9COLE</name>
<evidence type="ECO:0000256" key="4">
    <source>
        <dbReference type="ARBA" id="ARBA00022676"/>
    </source>
</evidence>
<gene>
    <name evidence="9" type="ORF">RN001_010879</name>
</gene>
<dbReference type="InterPro" id="IPR011990">
    <property type="entry name" value="TPR-like_helical_dom_sf"/>
</dbReference>
<feature type="transmembrane region" description="Helical" evidence="8">
    <location>
        <begin position="21"/>
        <end position="40"/>
    </location>
</feature>
<dbReference type="PANTHER" id="PTHR13891:SF1">
    <property type="entry name" value="CYTOCHROME C OXIDASE ASSEMBLY FACTOR 7"/>
    <property type="match status" value="1"/>
</dbReference>
<comment type="similarity">
    <text evidence="2">Belongs to the glycosyltransferase 92 family.</text>
</comment>
<evidence type="ECO:0008006" key="11">
    <source>
        <dbReference type="Google" id="ProtNLM"/>
    </source>
</evidence>
<reference evidence="10" key="1">
    <citation type="submission" date="2023-01" db="EMBL/GenBank/DDBJ databases">
        <title>Key to firefly adult light organ development and bioluminescence: homeobox transcription factors regulate luciferase expression and transportation to peroxisome.</title>
        <authorList>
            <person name="Fu X."/>
        </authorList>
    </citation>
    <scope>NUCLEOTIDE SEQUENCE [LARGE SCALE GENOMIC DNA]</scope>
</reference>
<dbReference type="EMBL" id="JARPUR010000004">
    <property type="protein sequence ID" value="KAK4878373.1"/>
    <property type="molecule type" value="Genomic_DNA"/>
</dbReference>
<dbReference type="InterPro" id="IPR008166">
    <property type="entry name" value="Glyco_transf_92"/>
</dbReference>
<dbReference type="SMART" id="SM00671">
    <property type="entry name" value="SEL1"/>
    <property type="match status" value="4"/>
</dbReference>
<keyword evidence="8" id="KW-1133">Transmembrane helix</keyword>
<keyword evidence="6" id="KW-0677">Repeat</keyword>
<dbReference type="Gene3D" id="1.25.40.10">
    <property type="entry name" value="Tetratricopeptide repeat domain"/>
    <property type="match status" value="1"/>
</dbReference>
<keyword evidence="5" id="KW-0808">Transferase</keyword>
<evidence type="ECO:0000256" key="5">
    <source>
        <dbReference type="ARBA" id="ARBA00022679"/>
    </source>
</evidence>
<proteinExistence type="inferred from homology"/>
<accession>A0AAN7QHT1</accession>
<sequence length="718" mass="83488">MRVYCCVGGRILTQRRCVYNALALVFLWGLGIIAIVQLKYVTLEVHVSNLNKHQEANDEEFFVYKNPSLSENNFFEDIQKRIPNLPIAYGKKNLPMGFNGTCARFPNIFRLEFNNIYWQTLRTKNGTFQLYGAYLDNRANNRLGPTVRVLGMINRIQPTVLTYCQFWFNRKIKPVIVKSFEYKYIWFKEWGNYKQGIYQPYLISCVIPREYKHVVPESVSLVENACDSSTNNLRVAYNKPKQKKDFAVCVKGLDFYHDDLSARIVEWIELLNLLGADKIFFYKLQIHPNISKVLKYYEEKNQIEVTPISLPGGQPNAPFLQHLYLTKNIDQKRQNELIPYNDCFYKHMYEYKYIALLDIDEVIMPLNGSTWKELMEQVLQKAFKISKEEYASYDVRNVYFFDQFLHNHGWFKNIPKYMHMLQHVYRSKNFTKHGEYVKCFHNTEKVLILHNHYPLGCLGGVCKFYSIDTSDAQLQHYRADCVQTLKGCADLKKNSLISKTKPNEKNPEVCHLLGDYLEAIDKDFSKAAKVYKSNCDDYQYSKSCYKYGSYSLLGKGCKQDYSEAYKYFEQGCKLNHPESCLHQGLLATSKEEIKGVKPDILKGMKMLEKACSAANQNACYYLSGMYISGVRKPNVDKSNKDQDAFLVQKSMEKAFSYALKGCELGHIYSCVNLSQMYNRGDGVEKNVELAEKYRNMALEMQEEIQSAKTLEFGLGLKN</sequence>
<dbReference type="AlphaFoldDB" id="A0AAN7QHT1"/>
<dbReference type="SUPFAM" id="SSF81901">
    <property type="entry name" value="HCP-like"/>
    <property type="match status" value="1"/>
</dbReference>
<protein>
    <recommendedName>
        <fullName evidence="11">Glycosyltransferase family 92 protein</fullName>
    </recommendedName>
</protein>
<dbReference type="GO" id="GO:0016020">
    <property type="term" value="C:membrane"/>
    <property type="evidence" value="ECO:0007669"/>
    <property type="project" value="UniProtKB-SubCell"/>
</dbReference>
<evidence type="ECO:0000256" key="6">
    <source>
        <dbReference type="ARBA" id="ARBA00022737"/>
    </source>
</evidence>
<keyword evidence="7 8" id="KW-0472">Membrane</keyword>
<organism evidence="9 10">
    <name type="scientific">Aquatica leii</name>
    <dbReference type="NCBI Taxonomy" id="1421715"/>
    <lineage>
        <taxon>Eukaryota</taxon>
        <taxon>Metazoa</taxon>
        <taxon>Ecdysozoa</taxon>
        <taxon>Arthropoda</taxon>
        <taxon>Hexapoda</taxon>
        <taxon>Insecta</taxon>
        <taxon>Pterygota</taxon>
        <taxon>Neoptera</taxon>
        <taxon>Endopterygota</taxon>
        <taxon>Coleoptera</taxon>
        <taxon>Polyphaga</taxon>
        <taxon>Elateriformia</taxon>
        <taxon>Elateroidea</taxon>
        <taxon>Lampyridae</taxon>
        <taxon>Luciolinae</taxon>
        <taxon>Aquatica</taxon>
    </lineage>
</organism>
<dbReference type="Proteomes" id="UP001353858">
    <property type="component" value="Unassembled WGS sequence"/>
</dbReference>
<keyword evidence="8" id="KW-0812">Transmembrane</keyword>
<keyword evidence="4" id="KW-0328">Glycosyltransferase</keyword>
<dbReference type="Pfam" id="PF01697">
    <property type="entry name" value="Glyco_transf_92"/>
    <property type="match status" value="1"/>
</dbReference>
<evidence type="ECO:0000256" key="3">
    <source>
        <dbReference type="ARBA" id="ARBA00008486"/>
    </source>
</evidence>
<keyword evidence="10" id="KW-1185">Reference proteome</keyword>
<dbReference type="PANTHER" id="PTHR13891">
    <property type="entry name" value="CYTOCHROME C OXIDASE ASSEMBLY FACTOR 7"/>
    <property type="match status" value="1"/>
</dbReference>
<evidence type="ECO:0000256" key="1">
    <source>
        <dbReference type="ARBA" id="ARBA00004370"/>
    </source>
</evidence>
<evidence type="ECO:0000256" key="2">
    <source>
        <dbReference type="ARBA" id="ARBA00007647"/>
    </source>
</evidence>
<evidence type="ECO:0000313" key="9">
    <source>
        <dbReference type="EMBL" id="KAK4878373.1"/>
    </source>
</evidence>
<evidence type="ECO:0000256" key="7">
    <source>
        <dbReference type="ARBA" id="ARBA00023136"/>
    </source>
</evidence>
<dbReference type="Pfam" id="PF08238">
    <property type="entry name" value="Sel1"/>
    <property type="match status" value="4"/>
</dbReference>
<comment type="subcellular location">
    <subcellularLocation>
        <location evidence="1">Membrane</location>
    </subcellularLocation>
</comment>
<dbReference type="GO" id="GO:0005758">
    <property type="term" value="C:mitochondrial intermembrane space"/>
    <property type="evidence" value="ECO:0007669"/>
    <property type="project" value="TreeGrafter"/>
</dbReference>